<reference evidence="3" key="1">
    <citation type="submission" date="2022-11" db="UniProtKB">
        <authorList>
            <consortium name="WormBaseParasite"/>
        </authorList>
    </citation>
    <scope>IDENTIFICATION</scope>
</reference>
<feature type="region of interest" description="Disordered" evidence="1">
    <location>
        <begin position="16"/>
        <end position="49"/>
    </location>
</feature>
<organism evidence="2 3">
    <name type="scientific">Plectus sambesii</name>
    <dbReference type="NCBI Taxonomy" id="2011161"/>
    <lineage>
        <taxon>Eukaryota</taxon>
        <taxon>Metazoa</taxon>
        <taxon>Ecdysozoa</taxon>
        <taxon>Nematoda</taxon>
        <taxon>Chromadorea</taxon>
        <taxon>Plectida</taxon>
        <taxon>Plectina</taxon>
        <taxon>Plectoidea</taxon>
        <taxon>Plectidae</taxon>
        <taxon>Plectus</taxon>
    </lineage>
</organism>
<name>A0A914UJZ8_9BILA</name>
<evidence type="ECO:0000256" key="1">
    <source>
        <dbReference type="SAM" id="MobiDB-lite"/>
    </source>
</evidence>
<dbReference type="Proteomes" id="UP000887566">
    <property type="component" value="Unplaced"/>
</dbReference>
<feature type="compositionally biased region" description="Basic and acidic residues" evidence="1">
    <location>
        <begin position="39"/>
        <end position="49"/>
    </location>
</feature>
<evidence type="ECO:0000313" key="3">
    <source>
        <dbReference type="WBParaSite" id="PSAMB.scaffold106size78906.g2124.t1"/>
    </source>
</evidence>
<proteinExistence type="predicted"/>
<evidence type="ECO:0000313" key="2">
    <source>
        <dbReference type="Proteomes" id="UP000887566"/>
    </source>
</evidence>
<dbReference type="WBParaSite" id="PSAMB.scaffold106size78906.g2124.t1">
    <property type="protein sequence ID" value="PSAMB.scaffold106size78906.g2124.t1"/>
    <property type="gene ID" value="PSAMB.scaffold106size78906.g2124"/>
</dbReference>
<dbReference type="AlphaFoldDB" id="A0A914UJZ8"/>
<feature type="compositionally biased region" description="Low complexity" evidence="1">
    <location>
        <begin position="19"/>
        <end position="30"/>
    </location>
</feature>
<protein>
    <submittedName>
        <fullName evidence="3">Uncharacterized protein</fullName>
    </submittedName>
</protein>
<accession>A0A914UJZ8</accession>
<keyword evidence="2" id="KW-1185">Reference proteome</keyword>
<sequence length="153" mass="17221">MNDYAGECQYWLAGSTGHVSSSSPRPVSPRLSMGAQGYRRTERPTDRRRDTMPCWARRARTRTASISCAFAWRRVVAFCALSFAFSICGRSLSAQGSAYARLRDGSSRNVGEGMTVYDDDDAQPVCSFRHNHPEALICRRRLNQPVLFRHSLI</sequence>